<sequence length="376" mass="42733">MQFNYRSLMAGREARISAGVLIAAVVIGSIHVVLTCKAPTCEKGDDENRYPMMMPKVTGTAVLSKISLLIYSIKRLIIERPSKGVAKAKQQQNELSKKECVGGMNGNCEKRTVYFIRHGQSAWNHTFDKSRGLLRVLLSTIQLVFFEVVFAVTNDSFMFDTPLSTRGINQALELAKNISESNGLIEENIRKVLMDEEGSNNIKLYTSNLRRAQSTLMLALQKRISEKKERVTVLGELEETVGNPDCVSLYTNFGCSTAPCMEVMMVADKVKKYSDILLPGDVASAYSLSLYEKMLQFNNRIFREKEQTLIVCGHSRWIRYYMSIFLPQASNLEYKNRKIGNVDMLRFDVYRKQLNNGDHFYMVDEASVKLVYKNKV</sequence>
<dbReference type="CDD" id="cd07067">
    <property type="entry name" value="HP_PGM_like"/>
    <property type="match status" value="1"/>
</dbReference>
<reference evidence="2" key="1">
    <citation type="submission" date="2023-08" db="EMBL/GenBank/DDBJ databases">
        <title>Draft sequence of the Babesia gibsoni genome.</title>
        <authorList>
            <person name="Yamagishi J.Y."/>
            <person name="Xuan X.X."/>
        </authorList>
    </citation>
    <scope>NUCLEOTIDE SEQUENCE</scope>
    <source>
        <strain evidence="2">Azabu</strain>
    </source>
</reference>
<dbReference type="SUPFAM" id="SSF53254">
    <property type="entry name" value="Phosphoglycerate mutase-like"/>
    <property type="match status" value="1"/>
</dbReference>
<evidence type="ECO:0000256" key="1">
    <source>
        <dbReference type="SAM" id="Phobius"/>
    </source>
</evidence>
<comment type="caution">
    <text evidence="2">The sequence shown here is derived from an EMBL/GenBank/DDBJ whole genome shotgun (WGS) entry which is preliminary data.</text>
</comment>
<accession>A0AAD8PER1</accession>
<protein>
    <recommendedName>
        <fullName evidence="4">Phosphoglycerate mutase family protein</fullName>
    </recommendedName>
</protein>
<feature type="transmembrane region" description="Helical" evidence="1">
    <location>
        <begin position="54"/>
        <end position="73"/>
    </location>
</feature>
<dbReference type="InterPro" id="IPR050275">
    <property type="entry name" value="PGM_Phosphatase"/>
</dbReference>
<evidence type="ECO:0008006" key="4">
    <source>
        <dbReference type="Google" id="ProtNLM"/>
    </source>
</evidence>
<gene>
    <name evidence="2" type="ORF">BgAZ_207950</name>
</gene>
<dbReference type="PANTHER" id="PTHR48100:SF33">
    <property type="entry name" value="PEPTIDASE S54 RHOMBOID DOMAIN-CONTAINING PROTEIN"/>
    <property type="match status" value="1"/>
</dbReference>
<dbReference type="GO" id="GO:0016791">
    <property type="term" value="F:phosphatase activity"/>
    <property type="evidence" value="ECO:0007669"/>
    <property type="project" value="TreeGrafter"/>
</dbReference>
<organism evidence="2 3">
    <name type="scientific">Babesia gibsoni</name>
    <dbReference type="NCBI Taxonomy" id="33632"/>
    <lineage>
        <taxon>Eukaryota</taxon>
        <taxon>Sar</taxon>
        <taxon>Alveolata</taxon>
        <taxon>Apicomplexa</taxon>
        <taxon>Aconoidasida</taxon>
        <taxon>Piroplasmida</taxon>
        <taxon>Babesiidae</taxon>
        <taxon>Babesia</taxon>
    </lineage>
</organism>
<keyword evidence="1" id="KW-1133">Transmembrane helix</keyword>
<dbReference type="InterPro" id="IPR013078">
    <property type="entry name" value="His_Pase_superF_clade-1"/>
</dbReference>
<feature type="transmembrane region" description="Helical" evidence="1">
    <location>
        <begin position="16"/>
        <end position="34"/>
    </location>
</feature>
<dbReference type="InterPro" id="IPR029033">
    <property type="entry name" value="His_PPase_superfam"/>
</dbReference>
<dbReference type="Proteomes" id="UP001230268">
    <property type="component" value="Unassembled WGS sequence"/>
</dbReference>
<evidence type="ECO:0000313" key="2">
    <source>
        <dbReference type="EMBL" id="KAK1443919.1"/>
    </source>
</evidence>
<proteinExistence type="predicted"/>
<dbReference type="SMART" id="SM00855">
    <property type="entry name" value="PGAM"/>
    <property type="match status" value="1"/>
</dbReference>
<name>A0AAD8PER1_BABGI</name>
<dbReference type="GO" id="GO:0005829">
    <property type="term" value="C:cytosol"/>
    <property type="evidence" value="ECO:0007669"/>
    <property type="project" value="TreeGrafter"/>
</dbReference>
<dbReference type="PANTHER" id="PTHR48100">
    <property type="entry name" value="BROAD-SPECIFICITY PHOSPHATASE YOR283W-RELATED"/>
    <property type="match status" value="1"/>
</dbReference>
<dbReference type="EMBL" id="JAVEPI010000002">
    <property type="protein sequence ID" value="KAK1443919.1"/>
    <property type="molecule type" value="Genomic_DNA"/>
</dbReference>
<dbReference type="Gene3D" id="3.40.50.1240">
    <property type="entry name" value="Phosphoglycerate mutase-like"/>
    <property type="match status" value="1"/>
</dbReference>
<dbReference type="AlphaFoldDB" id="A0AAD8PER1"/>
<keyword evidence="3" id="KW-1185">Reference proteome</keyword>
<keyword evidence="1" id="KW-0472">Membrane</keyword>
<feature type="transmembrane region" description="Helical" evidence="1">
    <location>
        <begin position="133"/>
        <end position="152"/>
    </location>
</feature>
<keyword evidence="1" id="KW-0812">Transmembrane</keyword>
<evidence type="ECO:0000313" key="3">
    <source>
        <dbReference type="Proteomes" id="UP001230268"/>
    </source>
</evidence>